<evidence type="ECO:0000256" key="1">
    <source>
        <dbReference type="ARBA" id="ARBA00022448"/>
    </source>
</evidence>
<dbReference type="AlphaFoldDB" id="A0A4R5CZI4"/>
<reference evidence="9 10" key="1">
    <citation type="submission" date="2019-03" db="EMBL/GenBank/DDBJ databases">
        <title>Draft genome sequences of novel Actinobacteria.</title>
        <authorList>
            <person name="Sahin N."/>
            <person name="Ay H."/>
            <person name="Saygin H."/>
        </authorList>
    </citation>
    <scope>NUCLEOTIDE SEQUENCE [LARGE SCALE GENOMIC DNA]</scope>
    <source>
        <strain evidence="9 10">5K138</strain>
    </source>
</reference>
<dbReference type="InterPro" id="IPR018449">
    <property type="entry name" value="NIL_domain"/>
</dbReference>
<evidence type="ECO:0000256" key="6">
    <source>
        <dbReference type="ARBA" id="ARBA00022970"/>
    </source>
</evidence>
<dbReference type="Pfam" id="PF09383">
    <property type="entry name" value="NIL"/>
    <property type="match status" value="1"/>
</dbReference>
<dbReference type="PANTHER" id="PTHR43166:SF30">
    <property type="entry name" value="METHIONINE IMPORT ATP-BINDING PROTEIN METN"/>
    <property type="match status" value="1"/>
</dbReference>
<organism evidence="9 10">
    <name type="scientific">Jiangella asiatica</name>
    <dbReference type="NCBI Taxonomy" id="2530372"/>
    <lineage>
        <taxon>Bacteria</taxon>
        <taxon>Bacillati</taxon>
        <taxon>Actinomycetota</taxon>
        <taxon>Actinomycetes</taxon>
        <taxon>Jiangellales</taxon>
        <taxon>Jiangellaceae</taxon>
        <taxon>Jiangella</taxon>
    </lineage>
</organism>
<dbReference type="PANTHER" id="PTHR43166">
    <property type="entry name" value="AMINO ACID IMPORT ATP-BINDING PROTEIN"/>
    <property type="match status" value="1"/>
</dbReference>
<dbReference type="OrthoDB" id="4283894at2"/>
<protein>
    <submittedName>
        <fullName evidence="9">ATP-binding cassette domain-containing protein</fullName>
    </submittedName>
</protein>
<proteinExistence type="predicted"/>
<evidence type="ECO:0000256" key="3">
    <source>
        <dbReference type="ARBA" id="ARBA00022741"/>
    </source>
</evidence>
<dbReference type="Pfam" id="PF00005">
    <property type="entry name" value="ABC_tran"/>
    <property type="match status" value="1"/>
</dbReference>
<dbReference type="InterPro" id="IPR017871">
    <property type="entry name" value="ABC_transporter-like_CS"/>
</dbReference>
<dbReference type="Proteomes" id="UP000294739">
    <property type="component" value="Unassembled WGS sequence"/>
</dbReference>
<dbReference type="Gene3D" id="3.40.50.300">
    <property type="entry name" value="P-loop containing nucleotide triphosphate hydrolases"/>
    <property type="match status" value="1"/>
</dbReference>
<keyword evidence="7" id="KW-0472">Membrane</keyword>
<dbReference type="RefSeq" id="WP_131897883.1">
    <property type="nucleotide sequence ID" value="NZ_SMKZ01000032.1"/>
</dbReference>
<dbReference type="PROSITE" id="PS50893">
    <property type="entry name" value="ABC_TRANSPORTER_2"/>
    <property type="match status" value="1"/>
</dbReference>
<feature type="domain" description="ABC transporter" evidence="8">
    <location>
        <begin position="5"/>
        <end position="226"/>
    </location>
</feature>
<dbReference type="SMART" id="SM00930">
    <property type="entry name" value="NIL"/>
    <property type="match status" value="1"/>
</dbReference>
<dbReference type="InParanoid" id="A0A4R5CZI4"/>
<keyword evidence="5" id="KW-1278">Translocase</keyword>
<dbReference type="InterPro" id="IPR041701">
    <property type="entry name" value="MetN_ABC"/>
</dbReference>
<evidence type="ECO:0000313" key="10">
    <source>
        <dbReference type="Proteomes" id="UP000294739"/>
    </source>
</evidence>
<comment type="caution">
    <text evidence="9">The sequence shown here is derived from an EMBL/GenBank/DDBJ whole genome shotgun (WGS) entry which is preliminary data.</text>
</comment>
<dbReference type="SUPFAM" id="SSF52540">
    <property type="entry name" value="P-loop containing nucleoside triphosphate hydrolases"/>
    <property type="match status" value="1"/>
</dbReference>
<dbReference type="GO" id="GO:0005524">
    <property type="term" value="F:ATP binding"/>
    <property type="evidence" value="ECO:0007669"/>
    <property type="project" value="UniProtKB-KW"/>
</dbReference>
<keyword evidence="6" id="KW-0029">Amino-acid transport</keyword>
<dbReference type="Gene3D" id="3.30.70.260">
    <property type="match status" value="1"/>
</dbReference>
<dbReference type="SMART" id="SM00382">
    <property type="entry name" value="AAA"/>
    <property type="match status" value="1"/>
</dbReference>
<evidence type="ECO:0000256" key="2">
    <source>
        <dbReference type="ARBA" id="ARBA00022475"/>
    </source>
</evidence>
<dbReference type="GO" id="GO:0006865">
    <property type="term" value="P:amino acid transport"/>
    <property type="evidence" value="ECO:0007669"/>
    <property type="project" value="UniProtKB-KW"/>
</dbReference>
<dbReference type="SUPFAM" id="SSF55021">
    <property type="entry name" value="ACT-like"/>
    <property type="match status" value="1"/>
</dbReference>
<keyword evidence="4 9" id="KW-0067">ATP-binding</keyword>
<dbReference type="InterPro" id="IPR003439">
    <property type="entry name" value="ABC_transporter-like_ATP-bd"/>
</dbReference>
<accession>A0A4R5CZI4</accession>
<dbReference type="CDD" id="cd03258">
    <property type="entry name" value="ABC_MetN_methionine_transporter"/>
    <property type="match status" value="1"/>
</dbReference>
<evidence type="ECO:0000313" key="9">
    <source>
        <dbReference type="EMBL" id="TDE03375.1"/>
    </source>
</evidence>
<name>A0A4R5CZI4_9ACTN</name>
<dbReference type="EMBL" id="SMKZ01000032">
    <property type="protein sequence ID" value="TDE03375.1"/>
    <property type="molecule type" value="Genomic_DNA"/>
</dbReference>
<dbReference type="GO" id="GO:0016887">
    <property type="term" value="F:ATP hydrolysis activity"/>
    <property type="evidence" value="ECO:0007669"/>
    <property type="project" value="InterPro"/>
</dbReference>
<dbReference type="InterPro" id="IPR027417">
    <property type="entry name" value="P-loop_NTPase"/>
</dbReference>
<keyword evidence="1" id="KW-0813">Transport</keyword>
<dbReference type="PROSITE" id="PS00211">
    <property type="entry name" value="ABC_TRANSPORTER_1"/>
    <property type="match status" value="1"/>
</dbReference>
<dbReference type="InterPro" id="IPR050086">
    <property type="entry name" value="MetN_ABC_transporter-like"/>
</dbReference>
<sequence>MAPLISFDNATKVFGTGERAVRAVDQVTLDIETGEIFGVIGYSGAGKSTLVRLVNALGESELRKLRGDIGMIFQQFNLMSARTVAGNVAFPLKVAGWSRQRRAERVAELLDYVGIADKARSYPGQLSGGQKQRVGIARALATSPSILLADEATSALDPDTTQDVLALLRRVNRDLGVTVVVITHEMDVIRSIAHRVAVMEAGRVVEHGPVYDVFAAPRERATHRFVASTLRDRPTPETLERLRHRHPGRMITVGIREGGGSGTDVTAALRAHAVDGTIVYGGISEIDERPFGSLTLELAGTDAAIDELIAQLRRTTDVDDLGTAAVPA</sequence>
<keyword evidence="3" id="KW-0547">Nucleotide-binding</keyword>
<keyword evidence="10" id="KW-1185">Reference proteome</keyword>
<keyword evidence="2" id="KW-1003">Cell membrane</keyword>
<evidence type="ECO:0000259" key="8">
    <source>
        <dbReference type="PROSITE" id="PS50893"/>
    </source>
</evidence>
<evidence type="ECO:0000256" key="4">
    <source>
        <dbReference type="ARBA" id="ARBA00022840"/>
    </source>
</evidence>
<evidence type="ECO:0000256" key="5">
    <source>
        <dbReference type="ARBA" id="ARBA00022967"/>
    </source>
</evidence>
<dbReference type="InterPro" id="IPR045865">
    <property type="entry name" value="ACT-like_dom_sf"/>
</dbReference>
<gene>
    <name evidence="9" type="ORF">E1269_20255</name>
</gene>
<evidence type="ECO:0000256" key="7">
    <source>
        <dbReference type="ARBA" id="ARBA00023136"/>
    </source>
</evidence>
<dbReference type="InterPro" id="IPR003593">
    <property type="entry name" value="AAA+_ATPase"/>
</dbReference>